<sequence>MPFKGESIEFMDPVSDKFKDLQALFANRLVKLYLITHDIFESPEYDSFLYLNQLYYHGTSHCGCLAQQAISASKNSIKASEWCKNQGCATRGILNNGHLLTRSGRGHFFTPQTTIAQEYAVSRSQLHNHLHLSFLSVFIVKAQNIIKHPTPDYFYVSSDTDILPCFLAIVRRQ</sequence>
<dbReference type="Proteomes" id="UP001194580">
    <property type="component" value="Unassembled WGS sequence"/>
</dbReference>
<keyword evidence="2" id="KW-1185">Reference proteome</keyword>
<evidence type="ECO:0000313" key="1">
    <source>
        <dbReference type="EMBL" id="KAG0274195.1"/>
    </source>
</evidence>
<evidence type="ECO:0000313" key="2">
    <source>
        <dbReference type="Proteomes" id="UP001194580"/>
    </source>
</evidence>
<name>A0AAD4DCA2_9FUNG</name>
<organism evidence="1 2">
    <name type="scientific">Linnemannia exigua</name>
    <dbReference type="NCBI Taxonomy" id="604196"/>
    <lineage>
        <taxon>Eukaryota</taxon>
        <taxon>Fungi</taxon>
        <taxon>Fungi incertae sedis</taxon>
        <taxon>Mucoromycota</taxon>
        <taxon>Mortierellomycotina</taxon>
        <taxon>Mortierellomycetes</taxon>
        <taxon>Mortierellales</taxon>
        <taxon>Mortierellaceae</taxon>
        <taxon>Linnemannia</taxon>
    </lineage>
</organism>
<accession>A0AAD4DCA2</accession>
<dbReference type="EMBL" id="JAAAIL010000638">
    <property type="protein sequence ID" value="KAG0274195.1"/>
    <property type="molecule type" value="Genomic_DNA"/>
</dbReference>
<comment type="caution">
    <text evidence="1">The sequence shown here is derived from an EMBL/GenBank/DDBJ whole genome shotgun (WGS) entry which is preliminary data.</text>
</comment>
<protein>
    <submittedName>
        <fullName evidence="1">Uncharacterized protein</fullName>
    </submittedName>
</protein>
<gene>
    <name evidence="1" type="ORF">BGZ95_010017</name>
</gene>
<dbReference type="AlphaFoldDB" id="A0AAD4DCA2"/>
<proteinExistence type="predicted"/>
<reference evidence="1" key="1">
    <citation type="journal article" date="2020" name="Fungal Divers.">
        <title>Resolving the Mortierellaceae phylogeny through synthesis of multi-gene phylogenetics and phylogenomics.</title>
        <authorList>
            <person name="Vandepol N."/>
            <person name="Liber J."/>
            <person name="Desiro A."/>
            <person name="Na H."/>
            <person name="Kennedy M."/>
            <person name="Barry K."/>
            <person name="Grigoriev I.V."/>
            <person name="Miller A.N."/>
            <person name="O'Donnell K."/>
            <person name="Stajich J.E."/>
            <person name="Bonito G."/>
        </authorList>
    </citation>
    <scope>NUCLEOTIDE SEQUENCE</scope>
    <source>
        <strain evidence="1">NRRL 28262</strain>
    </source>
</reference>